<dbReference type="PRINTS" id="PR00413">
    <property type="entry name" value="HADHALOGNASE"/>
</dbReference>
<organism evidence="5 6">
    <name type="scientific">Halosegnis rubeus</name>
    <dbReference type="NCBI Taxonomy" id="2212850"/>
    <lineage>
        <taxon>Archaea</taxon>
        <taxon>Methanobacteriati</taxon>
        <taxon>Methanobacteriota</taxon>
        <taxon>Stenosarchaea group</taxon>
        <taxon>Halobacteria</taxon>
        <taxon>Halobacteriales</taxon>
        <taxon>Natronomonadaceae</taxon>
        <taxon>Halosegnis</taxon>
    </lineage>
</organism>
<dbReference type="Gene3D" id="1.10.150.240">
    <property type="entry name" value="Putative phosphatase, domain 2"/>
    <property type="match status" value="1"/>
</dbReference>
<dbReference type="InterPro" id="IPR023214">
    <property type="entry name" value="HAD_sf"/>
</dbReference>
<dbReference type="Proteomes" id="UP000326302">
    <property type="component" value="Unassembled WGS sequence"/>
</dbReference>
<dbReference type="InterPro" id="IPR023198">
    <property type="entry name" value="PGP-like_dom2"/>
</dbReference>
<dbReference type="PANTHER" id="PTHR43316">
    <property type="entry name" value="HYDROLASE, HALOACID DELAHOGENASE-RELATED"/>
    <property type="match status" value="1"/>
</dbReference>
<sequence>MLATDRITTLTFDSYSTIVDVGSAVDALADYVPNPEQVAERWRSQSLMYSVVVNDVDSYESFYELNRRALTYALETAGADVTDDEREEILSVYMDLHVFSDVRAGLDRLTDAYDCWVVSNGNPEMLDRMFEVADLHDRVEGYVSADEVETFKPDGELYRHAAGRIDTPIEEVAHVTAGWFDVAGAEAAGMQGVWVNRDDGPYPNVGPDPSLEVDSFTALAEELGL</sequence>
<dbReference type="InterPro" id="IPR006439">
    <property type="entry name" value="HAD-SF_hydro_IA"/>
</dbReference>
<dbReference type="InterPro" id="IPR036412">
    <property type="entry name" value="HAD-like_sf"/>
</dbReference>
<dbReference type="NCBIfam" id="TIGR01493">
    <property type="entry name" value="HAD-SF-IA-v2"/>
    <property type="match status" value="1"/>
</dbReference>
<evidence type="ECO:0000313" key="3">
    <source>
        <dbReference type="EMBL" id="KAB7514550.1"/>
    </source>
</evidence>
<protein>
    <submittedName>
        <fullName evidence="5">Haloacid dehalogenase type II</fullName>
    </submittedName>
</protein>
<accession>A0A5N5UKI3</accession>
<dbReference type="PANTHER" id="PTHR43316:SF3">
    <property type="entry name" value="HALOACID DEHALOGENASE, TYPE II (AFU_ORTHOLOGUE AFUA_2G07750)-RELATED"/>
    <property type="match status" value="1"/>
</dbReference>
<dbReference type="SFLD" id="SFLDG01129">
    <property type="entry name" value="C1.5:_HAD__Beta-PGM__Phosphata"/>
    <property type="match status" value="1"/>
</dbReference>
<dbReference type="GO" id="GO:0019120">
    <property type="term" value="F:hydrolase activity, acting on acid halide bonds, in C-halide compounds"/>
    <property type="evidence" value="ECO:0007669"/>
    <property type="project" value="InterPro"/>
</dbReference>
<comment type="caution">
    <text evidence="5">The sequence shown here is derived from an EMBL/GenBank/DDBJ whole genome shotgun (WGS) entry which is preliminary data.</text>
</comment>
<reference evidence="6 7" key="1">
    <citation type="submission" date="2019-10" db="EMBL/GenBank/DDBJ databases">
        <title>Unraveling microbial dark matter from salterns through culturing: the case of the genus Halosegnis.</title>
        <authorList>
            <person name="Duran-Viseras A."/>
            <person name="Andrei A.-S."/>
            <person name="Vera-Gargallo B."/>
            <person name="Ghai R."/>
            <person name="Sanchez-Porro C."/>
            <person name="Ventosa A."/>
        </authorList>
    </citation>
    <scope>NUCLEOTIDE SEQUENCE [LARGE SCALE GENOMIC DNA]</scope>
    <source>
        <strain evidence="4 7">F17-44</strain>
        <strain evidence="3 8">F18-79</strain>
        <strain evidence="5 6">F19-13</strain>
    </source>
</reference>
<evidence type="ECO:0000256" key="2">
    <source>
        <dbReference type="ARBA" id="ARBA00022801"/>
    </source>
</evidence>
<gene>
    <name evidence="3" type="ORF">DM867_05350</name>
    <name evidence="4" type="ORF">DMP03_00495</name>
    <name evidence="5" type="ORF">DP108_05440</name>
</gene>
<evidence type="ECO:0000313" key="5">
    <source>
        <dbReference type="EMBL" id="KAB7519537.1"/>
    </source>
</evidence>
<evidence type="ECO:0000313" key="8">
    <source>
        <dbReference type="Proteomes" id="UP000326865"/>
    </source>
</evidence>
<dbReference type="EMBL" id="QKKZ01000002">
    <property type="protein sequence ID" value="KAB7514550.1"/>
    <property type="molecule type" value="Genomic_DNA"/>
</dbReference>
<evidence type="ECO:0000313" key="4">
    <source>
        <dbReference type="EMBL" id="KAB7517883.1"/>
    </source>
</evidence>
<name>A0A5N5UQ74_9EURY</name>
<evidence type="ECO:0000256" key="1">
    <source>
        <dbReference type="ARBA" id="ARBA00008106"/>
    </source>
</evidence>
<dbReference type="RefSeq" id="WP_152118787.1">
    <property type="nucleotide sequence ID" value="NZ_QJOW01000001.1"/>
</dbReference>
<keyword evidence="2" id="KW-0378">Hydrolase</keyword>
<comment type="similarity">
    <text evidence="1">Belongs to the HAD-like hydrolase superfamily. S-2-haloalkanoic acid dehalogenase family.</text>
</comment>
<dbReference type="NCBIfam" id="TIGR01428">
    <property type="entry name" value="HAD_type_II"/>
    <property type="match status" value="1"/>
</dbReference>
<dbReference type="Gene3D" id="3.40.50.1000">
    <property type="entry name" value="HAD superfamily/HAD-like"/>
    <property type="match status" value="1"/>
</dbReference>
<evidence type="ECO:0000313" key="6">
    <source>
        <dbReference type="Proteomes" id="UP000326207"/>
    </source>
</evidence>
<accession>A0A5N5UQ74</accession>
<dbReference type="Proteomes" id="UP000326207">
    <property type="component" value="Unassembled WGS sequence"/>
</dbReference>
<dbReference type="AlphaFoldDB" id="A0A5N5UQ74"/>
<proteinExistence type="inferred from homology"/>
<evidence type="ECO:0000313" key="7">
    <source>
        <dbReference type="Proteomes" id="UP000326302"/>
    </source>
</evidence>
<dbReference type="SFLD" id="SFLDS00003">
    <property type="entry name" value="Haloacid_Dehalogenase"/>
    <property type="match status" value="1"/>
</dbReference>
<dbReference type="InterPro" id="IPR051540">
    <property type="entry name" value="S-2-haloacid_dehalogenase"/>
</dbReference>
<dbReference type="InterPro" id="IPR006328">
    <property type="entry name" value="2-HAD"/>
</dbReference>
<dbReference type="OrthoDB" id="316978at2157"/>
<dbReference type="Proteomes" id="UP000326865">
    <property type="component" value="Unassembled WGS sequence"/>
</dbReference>
<keyword evidence="8" id="KW-1185">Reference proteome</keyword>
<dbReference type="Pfam" id="PF00702">
    <property type="entry name" value="Hydrolase"/>
    <property type="match status" value="1"/>
</dbReference>
<dbReference type="EMBL" id="QMDY01000002">
    <property type="protein sequence ID" value="KAB7519537.1"/>
    <property type="molecule type" value="Genomic_DNA"/>
</dbReference>
<dbReference type="SUPFAM" id="SSF56784">
    <property type="entry name" value="HAD-like"/>
    <property type="match status" value="1"/>
</dbReference>
<accession>A0A5N5U7E8</accession>
<dbReference type="EMBL" id="QJOW01000001">
    <property type="protein sequence ID" value="KAB7517883.1"/>
    <property type="molecule type" value="Genomic_DNA"/>
</dbReference>